<sequence length="120" mass="13828">MSIANGIEIDPWSVFAERLDVPSGSTELTINASNTSLKQSDAVECDIIRRDSLKTLPELWLSKRPLNDNHWRWLCDVGDMLETEYEVDFGENWLDSVTVHLRSKCSLEFFRHILKISEVC</sequence>
<evidence type="ECO:0000313" key="2">
    <source>
        <dbReference type="Proteomes" id="UP000267096"/>
    </source>
</evidence>
<reference evidence="3" key="1">
    <citation type="submission" date="2017-02" db="UniProtKB">
        <authorList>
            <consortium name="WormBaseParasite"/>
        </authorList>
    </citation>
    <scope>IDENTIFICATION</scope>
</reference>
<dbReference type="WBParaSite" id="ASIM_0001666201-mRNA-1">
    <property type="protein sequence ID" value="ASIM_0001666201-mRNA-1"/>
    <property type="gene ID" value="ASIM_0001666201"/>
</dbReference>
<dbReference type="EMBL" id="UYRR01032782">
    <property type="protein sequence ID" value="VDK56785.1"/>
    <property type="molecule type" value="Genomic_DNA"/>
</dbReference>
<reference evidence="1 2" key="2">
    <citation type="submission" date="2018-11" db="EMBL/GenBank/DDBJ databases">
        <authorList>
            <consortium name="Pathogen Informatics"/>
        </authorList>
    </citation>
    <scope>NUCLEOTIDE SEQUENCE [LARGE SCALE GENOMIC DNA]</scope>
</reference>
<dbReference type="AlphaFoldDB" id="A0A0M3K6S1"/>
<gene>
    <name evidence="1" type="ORF">ASIM_LOCUS16069</name>
</gene>
<keyword evidence="2" id="KW-1185">Reference proteome</keyword>
<dbReference type="Proteomes" id="UP000267096">
    <property type="component" value="Unassembled WGS sequence"/>
</dbReference>
<organism evidence="3">
    <name type="scientific">Anisakis simplex</name>
    <name type="common">Herring worm</name>
    <dbReference type="NCBI Taxonomy" id="6269"/>
    <lineage>
        <taxon>Eukaryota</taxon>
        <taxon>Metazoa</taxon>
        <taxon>Ecdysozoa</taxon>
        <taxon>Nematoda</taxon>
        <taxon>Chromadorea</taxon>
        <taxon>Rhabditida</taxon>
        <taxon>Spirurina</taxon>
        <taxon>Ascaridomorpha</taxon>
        <taxon>Ascaridoidea</taxon>
        <taxon>Anisakidae</taxon>
        <taxon>Anisakis</taxon>
        <taxon>Anisakis simplex complex</taxon>
    </lineage>
</organism>
<protein>
    <submittedName>
        <fullName evidence="3">Phage protein</fullName>
    </submittedName>
</protein>
<evidence type="ECO:0000313" key="1">
    <source>
        <dbReference type="EMBL" id="VDK56785.1"/>
    </source>
</evidence>
<accession>A0A0M3K6S1</accession>
<name>A0A0M3K6S1_ANISI</name>
<evidence type="ECO:0000313" key="3">
    <source>
        <dbReference type="WBParaSite" id="ASIM_0001666201-mRNA-1"/>
    </source>
</evidence>
<proteinExistence type="predicted"/>